<dbReference type="EMBL" id="SJPI01000001">
    <property type="protein sequence ID" value="TWT54678.1"/>
    <property type="molecule type" value="Genomic_DNA"/>
</dbReference>
<accession>A0A5C5WVT5</accession>
<protein>
    <submittedName>
        <fullName evidence="1">Putative acetyltransferase</fullName>
        <ecNumber evidence="1">2.3.1.-</ecNumber>
    </submittedName>
</protein>
<dbReference type="SUPFAM" id="SSF51161">
    <property type="entry name" value="Trimeric LpxA-like enzymes"/>
    <property type="match status" value="1"/>
</dbReference>
<dbReference type="RefSeq" id="WP_165440602.1">
    <property type="nucleotide sequence ID" value="NZ_SJPI01000001.1"/>
</dbReference>
<sequence>MNNLHATTTRNATPGFFDRDEASLGDCLSREYPLASREQDLPSAARSKIKQVVKSLCRGISVILVSPLLISFGLGSRITSPDASLESHSQLLSLLPGTTGSYLRVAFYRFTLKLCDPSATISFGTMFSKVGAQIHDNVYIGPRCMIGLVVIDKDTLIGPSVQIPSGRHTHGIQRLDTPIRLQPGRQEQIYIGRDCWIGAASIVLANVADQTVVGAGSIVTKPLPPRRIAAGNPAKVLTQRS</sequence>
<dbReference type="CDD" id="cd04647">
    <property type="entry name" value="LbH_MAT_like"/>
    <property type="match status" value="1"/>
</dbReference>
<evidence type="ECO:0000313" key="2">
    <source>
        <dbReference type="Proteomes" id="UP000316598"/>
    </source>
</evidence>
<dbReference type="GO" id="GO:0016746">
    <property type="term" value="F:acyltransferase activity"/>
    <property type="evidence" value="ECO:0007669"/>
    <property type="project" value="UniProtKB-KW"/>
</dbReference>
<name>A0A5C5WVT5_9BACT</name>
<dbReference type="Gene3D" id="2.160.10.10">
    <property type="entry name" value="Hexapeptide repeat proteins"/>
    <property type="match status" value="1"/>
</dbReference>
<dbReference type="InterPro" id="IPR011004">
    <property type="entry name" value="Trimer_LpxA-like_sf"/>
</dbReference>
<keyword evidence="1" id="KW-0012">Acyltransferase</keyword>
<proteinExistence type="predicted"/>
<dbReference type="InterPro" id="IPR051159">
    <property type="entry name" value="Hexapeptide_acetyltransf"/>
</dbReference>
<dbReference type="EC" id="2.3.1.-" evidence="1"/>
<evidence type="ECO:0000313" key="1">
    <source>
        <dbReference type="EMBL" id="TWT54678.1"/>
    </source>
</evidence>
<keyword evidence="1" id="KW-0808">Transferase</keyword>
<dbReference type="Proteomes" id="UP000316598">
    <property type="component" value="Unassembled WGS sequence"/>
</dbReference>
<organism evidence="1 2">
    <name type="scientific">Rubripirellula amarantea</name>
    <dbReference type="NCBI Taxonomy" id="2527999"/>
    <lineage>
        <taxon>Bacteria</taxon>
        <taxon>Pseudomonadati</taxon>
        <taxon>Planctomycetota</taxon>
        <taxon>Planctomycetia</taxon>
        <taxon>Pirellulales</taxon>
        <taxon>Pirellulaceae</taxon>
        <taxon>Rubripirellula</taxon>
    </lineage>
</organism>
<reference evidence="1 2" key="1">
    <citation type="submission" date="2019-02" db="EMBL/GenBank/DDBJ databases">
        <title>Deep-cultivation of Planctomycetes and their phenomic and genomic characterization uncovers novel biology.</title>
        <authorList>
            <person name="Wiegand S."/>
            <person name="Jogler M."/>
            <person name="Boedeker C."/>
            <person name="Pinto D."/>
            <person name="Vollmers J."/>
            <person name="Rivas-Marin E."/>
            <person name="Kohn T."/>
            <person name="Peeters S.H."/>
            <person name="Heuer A."/>
            <person name="Rast P."/>
            <person name="Oberbeckmann S."/>
            <person name="Bunk B."/>
            <person name="Jeske O."/>
            <person name="Meyerdierks A."/>
            <person name="Storesund J.E."/>
            <person name="Kallscheuer N."/>
            <person name="Luecker S."/>
            <person name="Lage O.M."/>
            <person name="Pohl T."/>
            <person name="Merkel B.J."/>
            <person name="Hornburger P."/>
            <person name="Mueller R.-W."/>
            <person name="Bruemmer F."/>
            <person name="Labrenz M."/>
            <person name="Spormann A.M."/>
            <person name="Op Den Camp H."/>
            <person name="Overmann J."/>
            <person name="Amann R."/>
            <person name="Jetten M.S.M."/>
            <person name="Mascher T."/>
            <person name="Medema M.H."/>
            <person name="Devos D.P."/>
            <person name="Kaster A.-K."/>
            <person name="Ovreas L."/>
            <person name="Rohde M."/>
            <person name="Galperin M.Y."/>
            <person name="Jogler C."/>
        </authorList>
    </citation>
    <scope>NUCLEOTIDE SEQUENCE [LARGE SCALE GENOMIC DNA]</scope>
    <source>
        <strain evidence="1 2">Pla22</strain>
    </source>
</reference>
<comment type="caution">
    <text evidence="1">The sequence shown here is derived from an EMBL/GenBank/DDBJ whole genome shotgun (WGS) entry which is preliminary data.</text>
</comment>
<dbReference type="AlphaFoldDB" id="A0A5C5WVT5"/>
<gene>
    <name evidence="1" type="ORF">Pla22_23280</name>
</gene>
<keyword evidence="2" id="KW-1185">Reference proteome</keyword>
<dbReference type="PANTHER" id="PTHR23416">
    <property type="entry name" value="SIALIC ACID SYNTHASE-RELATED"/>
    <property type="match status" value="1"/>
</dbReference>